<comment type="similarity">
    <text evidence="3">Belongs to the WD repeat cdt2 family.</text>
</comment>
<dbReference type="PANTHER" id="PTHR22852:SF0">
    <property type="entry name" value="DENTICLELESS PROTEIN HOMOLOG"/>
    <property type="match status" value="1"/>
</dbReference>
<evidence type="ECO:0000313" key="4">
    <source>
        <dbReference type="EMBL" id="CAF5110610.1"/>
    </source>
</evidence>
<gene>
    <name evidence="4" type="ORF">BYL167_LOCUS65638</name>
</gene>
<dbReference type="Gene3D" id="2.130.10.10">
    <property type="entry name" value="YVTN repeat-like/Quinoprotein amine dehydrogenase"/>
    <property type="match status" value="1"/>
</dbReference>
<evidence type="ECO:0000313" key="5">
    <source>
        <dbReference type="Proteomes" id="UP000681967"/>
    </source>
</evidence>
<dbReference type="InterPro" id="IPR001680">
    <property type="entry name" value="WD40_rpt"/>
</dbReference>
<dbReference type="EMBL" id="CAJOBH010241411">
    <property type="protein sequence ID" value="CAF5110610.1"/>
    <property type="molecule type" value="Genomic_DNA"/>
</dbReference>
<evidence type="ECO:0008006" key="6">
    <source>
        <dbReference type="Google" id="ProtNLM"/>
    </source>
</evidence>
<dbReference type="InterPro" id="IPR051865">
    <property type="entry name" value="WD-repeat_CDT2_adapter"/>
</dbReference>
<protein>
    <recommendedName>
        <fullName evidence="6">WD_REPEATS_REGION domain-containing protein</fullName>
    </recommendedName>
</protein>
<reference evidence="4" key="1">
    <citation type="submission" date="2021-02" db="EMBL/GenBank/DDBJ databases">
        <authorList>
            <person name="Nowell W R."/>
        </authorList>
    </citation>
    <scope>NUCLEOTIDE SEQUENCE</scope>
</reference>
<dbReference type="Proteomes" id="UP000681967">
    <property type="component" value="Unassembled WGS sequence"/>
</dbReference>
<comment type="caution">
    <text evidence="4">The sequence shown here is derived from an EMBL/GenBank/DDBJ whole genome shotgun (WGS) entry which is preliminary data.</text>
</comment>
<dbReference type="SUPFAM" id="SSF50978">
    <property type="entry name" value="WD40 repeat-like"/>
    <property type="match status" value="1"/>
</dbReference>
<dbReference type="AlphaFoldDB" id="A0A8S3FAV7"/>
<proteinExistence type="inferred from homology"/>
<dbReference type="PANTHER" id="PTHR22852">
    <property type="entry name" value="LETHAL 2 DENTICLELESS PROTEIN RETINOIC ACID-REGULATED NUCLEAR MATRIX-ASSOCIATED PROTEIN"/>
    <property type="match status" value="1"/>
</dbReference>
<dbReference type="GO" id="GO:0005634">
    <property type="term" value="C:nucleus"/>
    <property type="evidence" value="ECO:0007669"/>
    <property type="project" value="TreeGrafter"/>
</dbReference>
<dbReference type="InterPro" id="IPR015943">
    <property type="entry name" value="WD40/YVTN_repeat-like_dom_sf"/>
</dbReference>
<dbReference type="Pfam" id="PF00400">
    <property type="entry name" value="WD40"/>
    <property type="match status" value="2"/>
</dbReference>
<evidence type="ECO:0000256" key="2">
    <source>
        <dbReference type="ARBA" id="ARBA00022786"/>
    </source>
</evidence>
<name>A0A8S3FAV7_9BILA</name>
<evidence type="ECO:0000256" key="3">
    <source>
        <dbReference type="ARBA" id="ARBA00038344"/>
    </source>
</evidence>
<dbReference type="GO" id="GO:0043161">
    <property type="term" value="P:proteasome-mediated ubiquitin-dependent protein catabolic process"/>
    <property type="evidence" value="ECO:0007669"/>
    <property type="project" value="TreeGrafter"/>
</dbReference>
<dbReference type="InterPro" id="IPR036322">
    <property type="entry name" value="WD40_repeat_dom_sf"/>
</dbReference>
<dbReference type="GO" id="GO:0030674">
    <property type="term" value="F:protein-macromolecule adaptor activity"/>
    <property type="evidence" value="ECO:0007669"/>
    <property type="project" value="TreeGrafter"/>
</dbReference>
<accession>A0A8S3FAV7</accession>
<organism evidence="4 5">
    <name type="scientific">Rotaria magnacalcarata</name>
    <dbReference type="NCBI Taxonomy" id="392030"/>
    <lineage>
        <taxon>Eukaryota</taxon>
        <taxon>Metazoa</taxon>
        <taxon>Spiralia</taxon>
        <taxon>Gnathifera</taxon>
        <taxon>Rotifera</taxon>
        <taxon>Eurotatoria</taxon>
        <taxon>Bdelloidea</taxon>
        <taxon>Philodinida</taxon>
        <taxon>Philodinidae</taxon>
        <taxon>Rotaria</taxon>
    </lineage>
</organism>
<dbReference type="SMART" id="SM00320">
    <property type="entry name" value="WD40"/>
    <property type="match status" value="2"/>
</dbReference>
<evidence type="ECO:0000256" key="1">
    <source>
        <dbReference type="ARBA" id="ARBA00004906"/>
    </source>
</evidence>
<sequence length="131" mass="14466">LSCHSQCIFAIAWISDKLLCATSGDQTTVIYDIETGDEIDLLRGHTMSVRSVCKLYYSTNVLATGGRDSIINIYDRRYSKKQGALHPISSIACAHISSTALQKSARKDTRSVTAVEFQDEHNLYSCACADR</sequence>
<feature type="non-terminal residue" evidence="4">
    <location>
        <position position="1"/>
    </location>
</feature>
<keyword evidence="2" id="KW-0833">Ubl conjugation pathway</keyword>
<comment type="pathway">
    <text evidence="1">Protein modification; protein ubiquitination.</text>
</comment>